<dbReference type="CDD" id="cd00609">
    <property type="entry name" value="AAT_like"/>
    <property type="match status" value="2"/>
</dbReference>
<dbReference type="InterPro" id="IPR015424">
    <property type="entry name" value="PyrdxlP-dep_Trfase"/>
</dbReference>
<dbReference type="PANTHER" id="PTHR45744">
    <property type="entry name" value="TYROSINE AMINOTRANSFERASE"/>
    <property type="match status" value="1"/>
</dbReference>
<feature type="modified residue" description="N6-(pyridoxal phosphate)lysine" evidence="5">
    <location>
        <position position="334"/>
    </location>
</feature>
<keyword evidence="7" id="KW-0808">Transferase</keyword>
<name>A0AAW0M8S3_QUESU</name>
<proteinExistence type="inferred from homology"/>
<dbReference type="Gene3D" id="3.40.640.10">
    <property type="entry name" value="Type I PLP-dependent aspartate aminotransferase-like (Major domain)"/>
    <property type="match status" value="2"/>
</dbReference>
<dbReference type="Pfam" id="PF00155">
    <property type="entry name" value="Aminotran_1_2"/>
    <property type="match status" value="1"/>
</dbReference>
<dbReference type="GO" id="GO:0030170">
    <property type="term" value="F:pyridoxal phosphate binding"/>
    <property type="evidence" value="ECO:0007669"/>
    <property type="project" value="InterPro"/>
</dbReference>
<comment type="similarity">
    <text evidence="2 4">Belongs to the class-I pyridoxal-phosphate-dependent aminotransferase family.</text>
</comment>
<keyword evidence="3 4" id="KW-0663">Pyridoxal phosphate</keyword>
<dbReference type="PIRSF" id="PIRSF000517">
    <property type="entry name" value="Tyr_transaminase"/>
    <property type="match status" value="1"/>
</dbReference>
<dbReference type="InterPro" id="IPR004839">
    <property type="entry name" value="Aminotransferase_I/II_large"/>
</dbReference>
<comment type="cofactor">
    <cofactor evidence="1 4 5">
        <name>pyridoxal 5'-phosphate</name>
        <dbReference type="ChEBI" id="CHEBI:597326"/>
    </cofactor>
</comment>
<dbReference type="InterPro" id="IPR015422">
    <property type="entry name" value="PyrdxlP-dep_Trfase_small"/>
</dbReference>
<evidence type="ECO:0000256" key="4">
    <source>
        <dbReference type="PIRNR" id="PIRNR000517"/>
    </source>
</evidence>
<comment type="caution">
    <text evidence="7">The sequence shown here is derived from an EMBL/GenBank/DDBJ whole genome shotgun (WGS) entry which is preliminary data.</text>
</comment>
<evidence type="ECO:0000256" key="2">
    <source>
        <dbReference type="ARBA" id="ARBA00007441"/>
    </source>
</evidence>
<reference evidence="7" key="1">
    <citation type="submission" date="2017-12" db="EMBL/GenBank/DDBJ databases">
        <authorList>
            <person name="Barbosa P."/>
            <person name="Usie A."/>
            <person name="Ramos A.M."/>
        </authorList>
    </citation>
    <scope>NUCLEOTIDE SEQUENCE</scope>
    <source>
        <strain evidence="7">HL8</strain>
        <tissue evidence="7">Leaves</tissue>
    </source>
</reference>
<dbReference type="AlphaFoldDB" id="A0AAW0M8S3"/>
<dbReference type="SUPFAM" id="SSF53383">
    <property type="entry name" value="PLP-dependent transferases"/>
    <property type="match status" value="2"/>
</dbReference>
<dbReference type="InterPro" id="IPR015421">
    <property type="entry name" value="PyrdxlP-dep_Trfase_major"/>
</dbReference>
<gene>
    <name evidence="7" type="ORF">CFP56_039757</name>
</gene>
<evidence type="ECO:0000259" key="6">
    <source>
        <dbReference type="Pfam" id="PF00155"/>
    </source>
</evidence>
<reference evidence="7" key="2">
    <citation type="journal article" date="2018" name="Sci. Data">
        <title>The draft genome sequence of cork oak.</title>
        <authorList>
            <person name="Ramos A.M."/>
            <person name="Usie A."/>
            <person name="Barbosa P."/>
            <person name="Barros P.M."/>
            <person name="Capote T."/>
            <person name="Chaves I."/>
            <person name="Simoes F."/>
            <person name="Abreu I."/>
            <person name="Carrasquinho I."/>
            <person name="Faro C."/>
            <person name="Guimaraes J.B."/>
            <person name="Mendonca D."/>
            <person name="Nobrega F."/>
            <person name="Rodrigues L."/>
            <person name="Saibo N.J.M."/>
            <person name="Varela M.C."/>
            <person name="Egas C."/>
            <person name="Matos J."/>
            <person name="Miguel C.M."/>
            <person name="Oliveira M.M."/>
            <person name="Ricardo C.P."/>
            <person name="Goncalves S."/>
        </authorList>
    </citation>
    <scope>NUCLEOTIDE SEQUENCE [LARGE SCALE GENOMIC DNA]</scope>
    <source>
        <strain evidence="7">HL8</strain>
    </source>
</reference>
<reference evidence="7" key="3">
    <citation type="submission" date="2023-07" db="EMBL/GenBank/DDBJ databases">
        <title>An improved reference 1 genome and first organelle genomes of Quercus suber.</title>
        <authorList>
            <consortium name="Genosuber Consortium"/>
            <person name="Usie A."/>
            <person name="Serra O."/>
            <person name="Barros P."/>
        </authorList>
    </citation>
    <scope>NUCLEOTIDE SEQUENCE</scope>
    <source>
        <strain evidence="7">HL8</strain>
        <tissue evidence="7">Leaves</tissue>
    </source>
</reference>
<protein>
    <submittedName>
        <fullName evidence="7">Aminotransferase tat2</fullName>
    </submittedName>
</protein>
<dbReference type="NCBIfam" id="TIGR01265">
    <property type="entry name" value="tyr_nico_aTase"/>
    <property type="match status" value="1"/>
</dbReference>
<evidence type="ECO:0000256" key="1">
    <source>
        <dbReference type="ARBA" id="ARBA00001933"/>
    </source>
</evidence>
<dbReference type="GO" id="GO:0004838">
    <property type="term" value="F:L-tyrosine-2-oxoglutarate transaminase activity"/>
    <property type="evidence" value="ECO:0007669"/>
    <property type="project" value="TreeGrafter"/>
</dbReference>
<dbReference type="EMBL" id="PKMF04000007">
    <property type="protein sequence ID" value="KAK7860250.1"/>
    <property type="molecule type" value="Genomic_DNA"/>
</dbReference>
<feature type="domain" description="Aminotransferase class I/classII large" evidence="6">
    <location>
        <begin position="186"/>
        <end position="467"/>
    </location>
</feature>
<evidence type="ECO:0000313" key="7">
    <source>
        <dbReference type="EMBL" id="KAK7860250.1"/>
    </source>
</evidence>
<organism evidence="7">
    <name type="scientific">Quercus suber</name>
    <name type="common">Cork oak</name>
    <dbReference type="NCBI Taxonomy" id="58331"/>
    <lineage>
        <taxon>Eukaryota</taxon>
        <taxon>Viridiplantae</taxon>
        <taxon>Streptophyta</taxon>
        <taxon>Embryophyta</taxon>
        <taxon>Tracheophyta</taxon>
        <taxon>Spermatophyta</taxon>
        <taxon>Magnoliopsida</taxon>
        <taxon>eudicotyledons</taxon>
        <taxon>Gunneridae</taxon>
        <taxon>Pentapetalae</taxon>
        <taxon>rosids</taxon>
        <taxon>fabids</taxon>
        <taxon>Fagales</taxon>
        <taxon>Fagaceae</taxon>
        <taxon>Quercus</taxon>
    </lineage>
</organism>
<accession>A0AAW0M8S3</accession>
<evidence type="ECO:0000256" key="5">
    <source>
        <dbReference type="PIRSR" id="PIRSR000517-1"/>
    </source>
</evidence>
<dbReference type="Gene3D" id="3.90.1150.10">
    <property type="entry name" value="Aspartate Aminotransferase, domain 1"/>
    <property type="match status" value="1"/>
</dbReference>
<dbReference type="PANTHER" id="PTHR45744:SF36">
    <property type="entry name" value="AMINOTRANSFERASE CLASS I_CLASSII DOMAIN-CONTAINING PROTEIN"/>
    <property type="match status" value="1"/>
</dbReference>
<dbReference type="InterPro" id="IPR005958">
    <property type="entry name" value="TyrNic_aminoTrfase"/>
</dbReference>
<evidence type="ECO:0000256" key="3">
    <source>
        <dbReference type="ARBA" id="ARBA00022898"/>
    </source>
</evidence>
<keyword evidence="7" id="KW-0032">Aminotransferase</keyword>
<sequence>MLITLPFLNRAIAEYLSRDLMYQLSADDVYLIVRCSQAIEIILSVLARPGANILLPKPGYPFYDVRAAFSHLQVRHSGLLSDQSWEIDLESVEALADENTVAIVIISPGNPCGNVFTYQHLEKVAETAKKLGILVIADEVYHRIVFGSDPFVPMGEFGSIVPVVTLGSISKTWIVPGWRIGWIVTNDPSDDVYLIVGCSQAIEIILSVLARPGANILLPKPGYPFYDVRAAFSHLQVRHSGLLSDQSWEIDLESVEALADENTVAIVIISPGNPCGNVFTYQHLEKVAEPAKKLGILVIADEVYHRIVFGSDPFVPMGEFGSIVPVVTLGSISKTWIVPGWRIGWIVTNEPSGILENFGGAVAQILENTKDDFFSKIINIIKEAANICYDRIKEIPCLTCPHKPAGSMSVMANLNLSLLEDISDDMDFCFKLAKEESVIVLSGCVVGMKNWIRLTFAIDPASLEEGLSSYKFFRRQIGNNYKFFIQVMEVLLLSKLFKHLCSLSEISP</sequence>
<dbReference type="GO" id="GO:0006572">
    <property type="term" value="P:L-tyrosine catabolic process"/>
    <property type="evidence" value="ECO:0007669"/>
    <property type="project" value="TreeGrafter"/>
</dbReference>